<keyword evidence="3" id="KW-1185">Reference proteome</keyword>
<gene>
    <name evidence="2" type="ORF">DIS24_g9133</name>
</gene>
<feature type="compositionally biased region" description="Acidic residues" evidence="1">
    <location>
        <begin position="164"/>
        <end position="174"/>
    </location>
</feature>
<name>A0AA40CL22_9PEZI</name>
<organism evidence="2 3">
    <name type="scientific">Lasiodiplodia hormozganensis</name>
    <dbReference type="NCBI Taxonomy" id="869390"/>
    <lineage>
        <taxon>Eukaryota</taxon>
        <taxon>Fungi</taxon>
        <taxon>Dikarya</taxon>
        <taxon>Ascomycota</taxon>
        <taxon>Pezizomycotina</taxon>
        <taxon>Dothideomycetes</taxon>
        <taxon>Dothideomycetes incertae sedis</taxon>
        <taxon>Botryosphaeriales</taxon>
        <taxon>Botryosphaeriaceae</taxon>
        <taxon>Lasiodiplodia</taxon>
    </lineage>
</organism>
<sequence length="251" mass="27791">MIASATRRKSTITSPRSLPLAPHSRTISAVSTYSIYVEAAKEMSTFRSKTPDPWTVPKRLRSDELVQYGRPPKRRRSWVNIADVDFTTFERKDEEDGVEGHESRKQKGLRGKKQKLNERGKGGEVANDKENGRIAVGPNDGDINASSSQKVDILDCDEQRKDVEDEEDWDELCEWSESTLYSADSETPVTTGIADGSSPSSRNAEGITVTDNAGGASQDFDDIDENTSRIHARQDSAEGHNHSDNPGHNIE</sequence>
<feature type="region of interest" description="Disordered" evidence="1">
    <location>
        <begin position="89"/>
        <end position="251"/>
    </location>
</feature>
<evidence type="ECO:0000313" key="2">
    <source>
        <dbReference type="EMBL" id="KAK0642352.1"/>
    </source>
</evidence>
<protein>
    <submittedName>
        <fullName evidence="2">Uncharacterized protein</fullName>
    </submittedName>
</protein>
<proteinExistence type="predicted"/>
<comment type="caution">
    <text evidence="2">The sequence shown here is derived from an EMBL/GenBank/DDBJ whole genome shotgun (WGS) entry which is preliminary data.</text>
</comment>
<dbReference type="EMBL" id="JAUJDW010000076">
    <property type="protein sequence ID" value="KAK0642352.1"/>
    <property type="molecule type" value="Genomic_DNA"/>
</dbReference>
<feature type="compositionally biased region" description="Basic and acidic residues" evidence="1">
    <location>
        <begin position="226"/>
        <end position="251"/>
    </location>
</feature>
<feature type="region of interest" description="Disordered" evidence="1">
    <location>
        <begin position="42"/>
        <end position="63"/>
    </location>
</feature>
<evidence type="ECO:0000256" key="1">
    <source>
        <dbReference type="SAM" id="MobiDB-lite"/>
    </source>
</evidence>
<feature type="compositionally biased region" description="Basic and acidic residues" evidence="1">
    <location>
        <begin position="115"/>
        <end position="132"/>
    </location>
</feature>
<dbReference type="AlphaFoldDB" id="A0AA40CL22"/>
<feature type="region of interest" description="Disordered" evidence="1">
    <location>
        <begin position="1"/>
        <end position="21"/>
    </location>
</feature>
<evidence type="ECO:0000313" key="3">
    <source>
        <dbReference type="Proteomes" id="UP001175001"/>
    </source>
</evidence>
<feature type="compositionally biased region" description="Basic residues" evidence="1">
    <location>
        <begin position="1"/>
        <end position="10"/>
    </location>
</feature>
<feature type="compositionally biased region" description="Polar residues" evidence="1">
    <location>
        <begin position="179"/>
        <end position="190"/>
    </location>
</feature>
<reference evidence="2" key="1">
    <citation type="submission" date="2023-06" db="EMBL/GenBank/DDBJ databases">
        <title>Multi-omics analyses reveal the molecular pathogenesis toolkit of Lasiodiplodia hormozganensis, a cross-kingdom pathogen.</title>
        <authorList>
            <person name="Felix C."/>
            <person name="Meneses R."/>
            <person name="Goncalves M.F.M."/>
            <person name="Tilleman L."/>
            <person name="Duarte A.S."/>
            <person name="Jorrin-Novo J.V."/>
            <person name="Van De Peer Y."/>
            <person name="Deforce D."/>
            <person name="Van Nieuwerburgh F."/>
            <person name="Esteves A.C."/>
            <person name="Alves A."/>
        </authorList>
    </citation>
    <scope>NUCLEOTIDE SEQUENCE</scope>
    <source>
        <strain evidence="2">CBS 339.90</strain>
    </source>
</reference>
<dbReference type="Proteomes" id="UP001175001">
    <property type="component" value="Unassembled WGS sequence"/>
</dbReference>
<feature type="compositionally biased region" description="Basic and acidic residues" evidence="1">
    <location>
        <begin position="89"/>
        <end position="105"/>
    </location>
</feature>
<accession>A0AA40CL22</accession>